<protein>
    <submittedName>
        <fullName evidence="1">Phospholipid transport system substrate-binding protein</fullName>
    </submittedName>
</protein>
<dbReference type="Pfam" id="PF05494">
    <property type="entry name" value="MlaC"/>
    <property type="match status" value="1"/>
</dbReference>
<dbReference type="PIRSF" id="PIRSF004649">
    <property type="entry name" value="MlaC"/>
    <property type="match status" value="1"/>
</dbReference>
<evidence type="ECO:0000313" key="1">
    <source>
        <dbReference type="EMBL" id="SEP14338.1"/>
    </source>
</evidence>
<dbReference type="RefSeq" id="WP_171909970.1">
    <property type="nucleotide sequence ID" value="NZ_FOEG01000012.1"/>
</dbReference>
<sequence length="214" mass="24884">MPHRTLLKPLVLLLIVLWPVAGVTKSPEAVIEETFRESLNTLLENHEAIAEDPSIGESLIDEVLSPRVHFELMSRLILGRHWRDADDEQRERFIAAFQENVIRTYSRMLADNIDEALDMVEGRRADDILRIDRVSDPDQHGRVTVRTTLRFDGTSVPVQYRMIETESRGWLAYDVVIENISFVTNYRQEYGSAIRRDGVEGLITRLEERNERRR</sequence>
<dbReference type="Gene3D" id="3.10.450.710">
    <property type="entry name" value="Tgt2/MlaC"/>
    <property type="match status" value="1"/>
</dbReference>
<dbReference type="PANTHER" id="PTHR36573:SF1">
    <property type="entry name" value="INTERMEMBRANE PHOSPHOLIPID TRANSPORT SYSTEM BINDING PROTEIN MLAC"/>
    <property type="match status" value="1"/>
</dbReference>
<name>A0A1H8VHH5_9GAMM</name>
<reference evidence="1 2" key="1">
    <citation type="submission" date="2016-10" db="EMBL/GenBank/DDBJ databases">
        <authorList>
            <person name="de Groot N.N."/>
        </authorList>
    </citation>
    <scope>NUCLEOTIDE SEQUENCE [LARGE SCALE GENOMIC DNA]</scope>
    <source>
        <strain evidence="1 2">CGMCC 1.6291</strain>
    </source>
</reference>
<dbReference type="STRING" id="406100.SAMN04488052_11243"/>
<dbReference type="EMBL" id="FOEG01000012">
    <property type="protein sequence ID" value="SEP14338.1"/>
    <property type="molecule type" value="Genomic_DNA"/>
</dbReference>
<dbReference type="AlphaFoldDB" id="A0A1H8VHH5"/>
<dbReference type="InterPro" id="IPR008869">
    <property type="entry name" value="MlaC/ttg2D"/>
</dbReference>
<accession>A0A1H8VHH5</accession>
<dbReference type="InterPro" id="IPR042245">
    <property type="entry name" value="Tgt2/MlaC_sf"/>
</dbReference>
<dbReference type="Proteomes" id="UP000199657">
    <property type="component" value="Unassembled WGS sequence"/>
</dbReference>
<organism evidence="1 2">
    <name type="scientific">Aquisalimonas asiatica</name>
    <dbReference type="NCBI Taxonomy" id="406100"/>
    <lineage>
        <taxon>Bacteria</taxon>
        <taxon>Pseudomonadati</taxon>
        <taxon>Pseudomonadota</taxon>
        <taxon>Gammaproteobacteria</taxon>
        <taxon>Chromatiales</taxon>
        <taxon>Ectothiorhodospiraceae</taxon>
        <taxon>Aquisalimonas</taxon>
    </lineage>
</organism>
<keyword evidence="2" id="KW-1185">Reference proteome</keyword>
<evidence type="ECO:0000313" key="2">
    <source>
        <dbReference type="Proteomes" id="UP000199657"/>
    </source>
</evidence>
<proteinExistence type="predicted"/>
<dbReference type="PANTHER" id="PTHR36573">
    <property type="entry name" value="INTERMEMBRANE PHOSPHOLIPID TRANSPORT SYSTEM BINDING PROTEIN MLAC"/>
    <property type="match status" value="1"/>
</dbReference>
<gene>
    <name evidence="1" type="ORF">SAMN04488052_11243</name>
</gene>